<keyword evidence="2" id="KW-0378">Hydrolase</keyword>
<evidence type="ECO:0000313" key="2">
    <source>
        <dbReference type="EMBL" id="MBN7772509.1"/>
    </source>
</evidence>
<dbReference type="Proteomes" id="UP000664545">
    <property type="component" value="Unassembled WGS sequence"/>
</dbReference>
<dbReference type="Pfam" id="PF09992">
    <property type="entry name" value="NAGPA"/>
    <property type="match status" value="1"/>
</dbReference>
<dbReference type="RefSeq" id="WP_206581309.1">
    <property type="nucleotide sequence ID" value="NZ_JAFJZZ010000001.1"/>
</dbReference>
<dbReference type="PANTHER" id="PTHR40446:SF2">
    <property type="entry name" value="N-ACETYLGLUCOSAMINE-1-PHOSPHODIESTER ALPHA-N-ACETYLGLUCOSAMINIDASE"/>
    <property type="match status" value="1"/>
</dbReference>
<gene>
    <name evidence="2" type="ORF">JYB65_03970</name>
</gene>
<proteinExistence type="predicted"/>
<keyword evidence="2" id="KW-0326">Glycosidase</keyword>
<protein>
    <submittedName>
        <fullName evidence="2">Phosphodiester glycosidase family protein</fullName>
    </submittedName>
</protein>
<evidence type="ECO:0000313" key="3">
    <source>
        <dbReference type="Proteomes" id="UP000664545"/>
    </source>
</evidence>
<organism evidence="2 3">
    <name type="scientific">Clostridium aminobutyricum</name>
    <dbReference type="NCBI Taxonomy" id="33953"/>
    <lineage>
        <taxon>Bacteria</taxon>
        <taxon>Bacillati</taxon>
        <taxon>Bacillota</taxon>
        <taxon>Clostridia</taxon>
        <taxon>Eubacteriales</taxon>
        <taxon>Clostridiaceae</taxon>
        <taxon>Clostridium</taxon>
    </lineage>
</organism>
<dbReference type="InterPro" id="IPR014565">
    <property type="entry name" value="EpsL_firmicutes"/>
</dbReference>
<dbReference type="InterPro" id="IPR018711">
    <property type="entry name" value="NAGPA"/>
</dbReference>
<evidence type="ECO:0000259" key="1">
    <source>
        <dbReference type="Pfam" id="PF09992"/>
    </source>
</evidence>
<dbReference type="EMBL" id="JAFJZZ010000001">
    <property type="protein sequence ID" value="MBN7772509.1"/>
    <property type="molecule type" value="Genomic_DNA"/>
</dbReference>
<dbReference type="GO" id="GO:0016798">
    <property type="term" value="F:hydrolase activity, acting on glycosyl bonds"/>
    <property type="evidence" value="ECO:0007669"/>
    <property type="project" value="UniProtKB-KW"/>
</dbReference>
<keyword evidence="3" id="KW-1185">Reference proteome</keyword>
<dbReference type="PIRSF" id="PIRSF031512">
    <property type="entry name" value="EpsL"/>
    <property type="match status" value="1"/>
</dbReference>
<accession>A0A939D6N8</accession>
<comment type="caution">
    <text evidence="2">The sequence shown here is derived from an EMBL/GenBank/DDBJ whole genome shotgun (WGS) entry which is preliminary data.</text>
</comment>
<feature type="domain" description="Phosphodiester glycosidase" evidence="1">
    <location>
        <begin position="119"/>
        <end position="299"/>
    </location>
</feature>
<reference evidence="2" key="1">
    <citation type="submission" date="2021-02" db="EMBL/GenBank/DDBJ databases">
        <title>Abyssanaerobacter marinus gen.nov., sp., nov, anaerobic bacterium isolated from the Onnuri vent field of Indian Ocean and suggestion of Mogibacteriaceae fam. nov., and proposal of reclassification of ambiguous this family's genus member.</title>
        <authorList>
            <person name="Kim Y.J."/>
            <person name="Yang J.-A."/>
        </authorList>
    </citation>
    <scope>NUCLEOTIDE SEQUENCE</scope>
    <source>
        <strain evidence="2">DSM 2634</strain>
    </source>
</reference>
<dbReference type="AlphaFoldDB" id="A0A939D6N8"/>
<dbReference type="PANTHER" id="PTHR40446">
    <property type="entry name" value="N-ACETYLGLUCOSAMINE-1-PHOSPHODIESTER ALPHA-N-ACETYLGLUCOSAMINIDASE"/>
    <property type="match status" value="1"/>
</dbReference>
<name>A0A939D6N8_CLOAM</name>
<sequence length="301" mass="34111">MIRRFTGPYSWAVLFTFLLIFSFTYVLLDTFVIQKSLTKVEDNSPKWAQSESKTEAVVTDRSYEDDWIKITIDTEQKYNSILYIADIWVSDPKYLKTALANNTYGRNIKDKTSNIAEENHAIFAINGDYYGFREEGYVLRNGEVYRETARSDKSDEDLVIDENGDFSIIHENQVSINTLLNDDNIWQILSFGPSLVENGQLTVNETSEVSRAKTSNPRTAIGQISEGHYIIIVSDGRTEESAGISLLELAQELKERGCITAYNLDGGGSSTMYFNGKVMNHPTDGRSMKEREVSDIVYIGY</sequence>